<dbReference type="OrthoDB" id="5194982at2"/>
<dbReference type="SUPFAM" id="SSF52777">
    <property type="entry name" value="CoA-dependent acyltransferases"/>
    <property type="match status" value="2"/>
</dbReference>
<evidence type="ECO:0000256" key="1">
    <source>
        <dbReference type="SAM" id="MobiDB-lite"/>
    </source>
</evidence>
<reference evidence="4" key="1">
    <citation type="journal article" date="2017" name="Acta Aliment.">
        <title>Plant polysaccharide degrading enzyme system of Thermpbifida cellulosilytica TB100 revealed by de novo genome project data.</title>
        <authorList>
            <person name="Toth A."/>
            <person name="Baka E."/>
            <person name="Luzics S."/>
            <person name="Bata-Vidacs I."/>
            <person name="Nagy I."/>
            <person name="Balint B."/>
            <person name="Herceg R."/>
            <person name="Olasz F."/>
            <person name="Wilk T."/>
            <person name="Nagy T."/>
            <person name="Kriszt B."/>
            <person name="Nagy I."/>
            <person name="Kukolya J."/>
        </authorList>
    </citation>
    <scope>NUCLEOTIDE SEQUENCE [LARGE SCALE GENOMIC DNA]</scope>
    <source>
        <strain evidence="4">TB100</strain>
    </source>
</reference>
<name>A0A147KH12_THECS</name>
<dbReference type="Pfam" id="PF00668">
    <property type="entry name" value="Condensation"/>
    <property type="match status" value="1"/>
</dbReference>
<keyword evidence="4" id="KW-1185">Reference proteome</keyword>
<dbReference type="RefSeq" id="WP_068753318.1">
    <property type="nucleotide sequence ID" value="NZ_KQ950180.1"/>
</dbReference>
<dbReference type="Gene3D" id="3.30.559.30">
    <property type="entry name" value="Nonribosomal peptide synthetase, condensation domain"/>
    <property type="match status" value="1"/>
</dbReference>
<sequence>MTTDTRTIHTLSVTAPGRPGHAPLTWGQRQVYRDMFRAADGRPYNDVGGALLPPGLDLDTVFDVLVELVRRHESLRTTFGPGPSGGGPVQRVAASGTLHVEVVDLPDLPRDALFSLVMREDQRLMGTRFNLDSELLLRPVVFRHRGTPSGVSLAVPKIVADLSGLRLLVADLVALAEAARDGRAAPAPPVGRQPFDQALFEQSSEGRRVGRSSLRRIRKELEAFPADLFTASAEPMPQRYWRGGITSRALPLAVGALAARHRTSTTVVLLAAAVAVLGHTAGRPDVGLQLISRNRHDLLQRDVVSTVVQNVPATFRVGGSGFSELVRTTWSAAMRAYRGARFDLADMAEAVREVERSRGEAIDLDCYFNDTRADQAPRPEAVRASAERIREAQADTEFQWEEHVEHDALSVFVEVFDQPTHPELMRLCLYVDTARVAPGLARRMLLAVERLLVEAVERDLSPAEVAALAAVEPREDDRHEAEYSGTVPRRGSWRTGGTE</sequence>
<dbReference type="InterPro" id="IPR023213">
    <property type="entry name" value="CAT-like_dom_sf"/>
</dbReference>
<comment type="caution">
    <text evidence="3">The sequence shown here is derived from an EMBL/GenBank/DDBJ whole genome shotgun (WGS) entry which is preliminary data.</text>
</comment>
<dbReference type="GO" id="GO:0003824">
    <property type="term" value="F:catalytic activity"/>
    <property type="evidence" value="ECO:0007669"/>
    <property type="project" value="InterPro"/>
</dbReference>
<dbReference type="PATRIC" id="fig|665004.4.peg.581"/>
<accession>A0A147KH12</accession>
<proteinExistence type="predicted"/>
<dbReference type="InterPro" id="IPR001242">
    <property type="entry name" value="Condensation_dom"/>
</dbReference>
<evidence type="ECO:0000259" key="2">
    <source>
        <dbReference type="Pfam" id="PF00668"/>
    </source>
</evidence>
<dbReference type="STRING" id="665004.AC529_11405"/>
<dbReference type="AlphaFoldDB" id="A0A147KH12"/>
<feature type="region of interest" description="Disordered" evidence="1">
    <location>
        <begin position="471"/>
        <end position="499"/>
    </location>
</feature>
<protein>
    <recommendedName>
        <fullName evidence="2">Condensation domain-containing protein</fullName>
    </recommendedName>
</protein>
<dbReference type="Proteomes" id="UP000074382">
    <property type="component" value="Unassembled WGS sequence"/>
</dbReference>
<feature type="domain" description="Condensation" evidence="2">
    <location>
        <begin position="21"/>
        <end position="369"/>
    </location>
</feature>
<feature type="compositionally biased region" description="Basic and acidic residues" evidence="1">
    <location>
        <begin position="472"/>
        <end position="482"/>
    </location>
</feature>
<dbReference type="EMBL" id="LGEM01000088">
    <property type="protein sequence ID" value="KUP96586.1"/>
    <property type="molecule type" value="Genomic_DNA"/>
</dbReference>
<gene>
    <name evidence="3" type="ORF">AC529_11405</name>
</gene>
<organism evidence="3 4">
    <name type="scientific">Thermobifida cellulosilytica TB100</name>
    <dbReference type="NCBI Taxonomy" id="665004"/>
    <lineage>
        <taxon>Bacteria</taxon>
        <taxon>Bacillati</taxon>
        <taxon>Actinomycetota</taxon>
        <taxon>Actinomycetes</taxon>
        <taxon>Streptosporangiales</taxon>
        <taxon>Nocardiopsidaceae</taxon>
        <taxon>Thermobifida</taxon>
    </lineage>
</organism>
<evidence type="ECO:0000313" key="4">
    <source>
        <dbReference type="Proteomes" id="UP000074382"/>
    </source>
</evidence>
<dbReference type="GO" id="GO:0008610">
    <property type="term" value="P:lipid biosynthetic process"/>
    <property type="evidence" value="ECO:0007669"/>
    <property type="project" value="UniProtKB-ARBA"/>
</dbReference>
<evidence type="ECO:0000313" key="3">
    <source>
        <dbReference type="EMBL" id="KUP96586.1"/>
    </source>
</evidence>
<dbReference type="Gene3D" id="3.30.559.10">
    <property type="entry name" value="Chloramphenicol acetyltransferase-like domain"/>
    <property type="match status" value="1"/>
</dbReference>